<protein>
    <submittedName>
        <fullName evidence="1">Uncharacterized protein</fullName>
    </submittedName>
</protein>
<keyword evidence="3" id="KW-1185">Reference proteome</keyword>
<name>A0A2S9CZK4_CHRCI</name>
<proteinExistence type="predicted"/>
<dbReference type="RefSeq" id="WP_105680684.1">
    <property type="nucleotide sequence ID" value="NZ_JBBGZD010000001.1"/>
</dbReference>
<organism evidence="1 4">
    <name type="scientific">Chryseobacterium culicis</name>
    <dbReference type="NCBI Taxonomy" id="680127"/>
    <lineage>
        <taxon>Bacteria</taxon>
        <taxon>Pseudomonadati</taxon>
        <taxon>Bacteroidota</taxon>
        <taxon>Flavobacteriia</taxon>
        <taxon>Flavobacteriales</taxon>
        <taxon>Weeksellaceae</taxon>
        <taxon>Chryseobacterium group</taxon>
        <taxon>Chryseobacterium</taxon>
    </lineage>
</organism>
<evidence type="ECO:0000313" key="4">
    <source>
        <dbReference type="Proteomes" id="UP000238534"/>
    </source>
</evidence>
<sequence>MELPKHAVLLEDAKTWISNWQNTKVIDGMSIRAHLIPAKDVHDIFIKDKGFERYRGYNAITDEGEFKFLMVGVDADNNDIVDYDKGYYVYDMTTPCPSVCSTAKWWNL</sequence>
<dbReference type="EMBL" id="PCPP01000001">
    <property type="protein sequence ID" value="PRB85939.1"/>
    <property type="molecule type" value="Genomic_DNA"/>
</dbReference>
<gene>
    <name evidence="1" type="ORF">CQ022_06715</name>
    <name evidence="2" type="ORF">CQ033_00385</name>
</gene>
<evidence type="ECO:0000313" key="2">
    <source>
        <dbReference type="EMBL" id="PRB91692.1"/>
    </source>
</evidence>
<reference evidence="3 4" key="1">
    <citation type="submission" date="2017-09" db="EMBL/GenBank/DDBJ databases">
        <title>Genomic, metabolic, and phenotypic characteristics of bacterial isolates from the natural microbiome of the model nematode Caenorhabditis elegans.</title>
        <authorList>
            <person name="Zimmermann J."/>
            <person name="Obeng N."/>
            <person name="Yang W."/>
            <person name="Obeng O."/>
            <person name="Kissoyan K."/>
            <person name="Pees B."/>
            <person name="Dirksen P."/>
            <person name="Hoppner M."/>
            <person name="Franke A."/>
            <person name="Rosenstiel P."/>
            <person name="Leippe M."/>
            <person name="Dierking K."/>
            <person name="Kaleta C."/>
            <person name="Schulenburg H."/>
        </authorList>
    </citation>
    <scope>NUCLEOTIDE SEQUENCE [LARGE SCALE GENOMIC DNA]</scope>
    <source>
        <strain evidence="1 4">MYb25</strain>
        <strain evidence="2 3">MYb44</strain>
    </source>
</reference>
<evidence type="ECO:0000313" key="3">
    <source>
        <dbReference type="Proteomes" id="UP000238325"/>
    </source>
</evidence>
<dbReference type="Proteomes" id="UP000238325">
    <property type="component" value="Unassembled WGS sequence"/>
</dbReference>
<dbReference type="Proteomes" id="UP000238534">
    <property type="component" value="Unassembled WGS sequence"/>
</dbReference>
<comment type="caution">
    <text evidence="1">The sequence shown here is derived from an EMBL/GenBank/DDBJ whole genome shotgun (WGS) entry which is preliminary data.</text>
</comment>
<dbReference type="OrthoDB" id="797757at2"/>
<evidence type="ECO:0000313" key="1">
    <source>
        <dbReference type="EMBL" id="PRB85939.1"/>
    </source>
</evidence>
<accession>A0A2S9CZK4</accession>
<dbReference type="EMBL" id="PCPH01000001">
    <property type="protein sequence ID" value="PRB91692.1"/>
    <property type="molecule type" value="Genomic_DNA"/>
</dbReference>
<dbReference type="AlphaFoldDB" id="A0A2S9CZK4"/>